<dbReference type="PANTHER" id="PTHR43685">
    <property type="entry name" value="GLYCOSYLTRANSFERASE"/>
    <property type="match status" value="1"/>
</dbReference>
<keyword evidence="3" id="KW-1185">Reference proteome</keyword>
<dbReference type="Pfam" id="PF00535">
    <property type="entry name" value="Glycos_transf_2"/>
    <property type="match status" value="1"/>
</dbReference>
<dbReference type="RefSeq" id="WP_135250364.1">
    <property type="nucleotide sequence ID" value="NZ_SMLK01000004.1"/>
</dbReference>
<evidence type="ECO:0000313" key="2">
    <source>
        <dbReference type="EMBL" id="TFZ00177.1"/>
    </source>
</evidence>
<accession>A0A4Z0BLH2</accession>
<reference evidence="2 3" key="1">
    <citation type="submission" date="2019-03" db="EMBL/GenBank/DDBJ databases">
        <title>Ramlibacter sp. 18x22-1, whole genome shotgun sequence.</title>
        <authorList>
            <person name="Zhang X."/>
            <person name="Feng G."/>
            <person name="Zhu H."/>
        </authorList>
    </citation>
    <scope>NUCLEOTIDE SEQUENCE [LARGE SCALE GENOMIC DNA]</scope>
    <source>
        <strain evidence="2 3">18x22-1</strain>
    </source>
</reference>
<dbReference type="InterPro" id="IPR050834">
    <property type="entry name" value="Glycosyltransf_2"/>
</dbReference>
<dbReference type="Proteomes" id="UP000297839">
    <property type="component" value="Unassembled WGS sequence"/>
</dbReference>
<dbReference type="CDD" id="cd00761">
    <property type="entry name" value="Glyco_tranf_GTA_type"/>
    <property type="match status" value="1"/>
</dbReference>
<evidence type="ECO:0000259" key="1">
    <source>
        <dbReference type="Pfam" id="PF00535"/>
    </source>
</evidence>
<dbReference type="AlphaFoldDB" id="A0A4Z0BLH2"/>
<dbReference type="EMBL" id="SMLK01000004">
    <property type="protein sequence ID" value="TFZ00177.1"/>
    <property type="molecule type" value="Genomic_DNA"/>
</dbReference>
<dbReference type="InterPro" id="IPR001173">
    <property type="entry name" value="Glyco_trans_2-like"/>
</dbReference>
<comment type="caution">
    <text evidence="2">The sequence shown here is derived from an EMBL/GenBank/DDBJ whole genome shotgun (WGS) entry which is preliminary data.</text>
</comment>
<keyword evidence="2" id="KW-0808">Transferase</keyword>
<dbReference type="OrthoDB" id="433681at2"/>
<dbReference type="GO" id="GO:0016740">
    <property type="term" value="F:transferase activity"/>
    <property type="evidence" value="ECO:0007669"/>
    <property type="project" value="UniProtKB-KW"/>
</dbReference>
<name>A0A4Z0BLH2_9BURK</name>
<protein>
    <submittedName>
        <fullName evidence="2">Glycosyltransferase family 2 protein</fullName>
    </submittedName>
</protein>
<dbReference type="PANTHER" id="PTHR43685:SF2">
    <property type="entry name" value="GLYCOSYLTRANSFERASE 2-LIKE DOMAIN-CONTAINING PROTEIN"/>
    <property type="match status" value="1"/>
</dbReference>
<dbReference type="SUPFAM" id="SSF53448">
    <property type="entry name" value="Nucleotide-diphospho-sugar transferases"/>
    <property type="match status" value="1"/>
</dbReference>
<gene>
    <name evidence="2" type="ORF">EZ216_13800</name>
</gene>
<feature type="domain" description="Glycosyltransferase 2-like" evidence="1">
    <location>
        <begin position="4"/>
        <end position="117"/>
    </location>
</feature>
<evidence type="ECO:0000313" key="3">
    <source>
        <dbReference type="Proteomes" id="UP000297839"/>
    </source>
</evidence>
<proteinExistence type="predicted"/>
<sequence>MKFSVVIPLYNKARYVGSAIQSVLQQSVQPHEVIVVDDGSSDYGPAVVESIQDPRVRLVRQANAGVSVARNRGIAEATGEWVAFLDADDWYHPEFLAALKQAHEASPQAGLLGAQFRTMTLPLGGPDAWPVTEGFVEVETVDDLRQRWMKTSPFCTSSVAIRADLLRTMQPCFAEGESHGEDLDLWFRTGDLTPVALVNAPFAAVRVLPDSLSRRTPRTTEPPFLARMRQRALNGEIPAHHRKSALWFVGQQEVTLAREALGTGNRKLALKFLFAGRGVMFTRRWMLTLAMTLFMPTHFADTWQRWRLRSAEVFSPEGPAR</sequence>
<dbReference type="InterPro" id="IPR029044">
    <property type="entry name" value="Nucleotide-diphossugar_trans"/>
</dbReference>
<organism evidence="2 3">
    <name type="scientific">Ramlibacter humi</name>
    <dbReference type="NCBI Taxonomy" id="2530451"/>
    <lineage>
        <taxon>Bacteria</taxon>
        <taxon>Pseudomonadati</taxon>
        <taxon>Pseudomonadota</taxon>
        <taxon>Betaproteobacteria</taxon>
        <taxon>Burkholderiales</taxon>
        <taxon>Comamonadaceae</taxon>
        <taxon>Ramlibacter</taxon>
    </lineage>
</organism>
<dbReference type="Gene3D" id="3.90.550.10">
    <property type="entry name" value="Spore Coat Polysaccharide Biosynthesis Protein SpsA, Chain A"/>
    <property type="match status" value="1"/>
</dbReference>